<gene>
    <name evidence="1" type="ORF">AVEN_201683_1</name>
</gene>
<evidence type="ECO:0000313" key="2">
    <source>
        <dbReference type="Proteomes" id="UP000499080"/>
    </source>
</evidence>
<comment type="caution">
    <text evidence="1">The sequence shown here is derived from an EMBL/GenBank/DDBJ whole genome shotgun (WGS) entry which is preliminary data.</text>
</comment>
<dbReference type="Proteomes" id="UP000499080">
    <property type="component" value="Unassembled WGS sequence"/>
</dbReference>
<keyword evidence="2" id="KW-1185">Reference proteome</keyword>
<evidence type="ECO:0000313" key="1">
    <source>
        <dbReference type="EMBL" id="GBM35969.1"/>
    </source>
</evidence>
<organism evidence="1 2">
    <name type="scientific">Araneus ventricosus</name>
    <name type="common">Orbweaver spider</name>
    <name type="synonym">Epeira ventricosa</name>
    <dbReference type="NCBI Taxonomy" id="182803"/>
    <lineage>
        <taxon>Eukaryota</taxon>
        <taxon>Metazoa</taxon>
        <taxon>Ecdysozoa</taxon>
        <taxon>Arthropoda</taxon>
        <taxon>Chelicerata</taxon>
        <taxon>Arachnida</taxon>
        <taxon>Araneae</taxon>
        <taxon>Araneomorphae</taxon>
        <taxon>Entelegynae</taxon>
        <taxon>Araneoidea</taxon>
        <taxon>Araneidae</taxon>
        <taxon>Araneus</taxon>
    </lineage>
</organism>
<proteinExistence type="predicted"/>
<reference evidence="1 2" key="1">
    <citation type="journal article" date="2019" name="Sci. Rep.">
        <title>Orb-weaving spider Araneus ventricosus genome elucidates the spidroin gene catalogue.</title>
        <authorList>
            <person name="Kono N."/>
            <person name="Nakamura H."/>
            <person name="Ohtoshi R."/>
            <person name="Moran D.A.P."/>
            <person name="Shinohara A."/>
            <person name="Yoshida Y."/>
            <person name="Fujiwara M."/>
            <person name="Mori M."/>
            <person name="Tomita M."/>
            <person name="Arakawa K."/>
        </authorList>
    </citation>
    <scope>NUCLEOTIDE SEQUENCE [LARGE SCALE GENOMIC DNA]</scope>
</reference>
<sequence>MDLVILIRCQMTRTTSELEPSPIFRTTPAGGHLIHMIFNVHQAHKYGESSVVSNLEPSGFKSARCNRNPFSVAIADSQSSYFSHHAAQTGVAVA</sequence>
<protein>
    <submittedName>
        <fullName evidence="1">Uncharacterized protein</fullName>
    </submittedName>
</protein>
<name>A0A4Y2F6N3_ARAVE</name>
<dbReference type="EMBL" id="BGPR01000799">
    <property type="protein sequence ID" value="GBM35969.1"/>
    <property type="molecule type" value="Genomic_DNA"/>
</dbReference>
<accession>A0A4Y2F6N3</accession>
<dbReference type="AlphaFoldDB" id="A0A4Y2F6N3"/>